<reference evidence="2 3" key="1">
    <citation type="journal article" date="2009" name="Proc. Natl. Acad. Sci. U.S.A.">
        <title>Characterizing a model human gut microbiota composed of members of its two dominant bacterial phyla.</title>
        <authorList>
            <person name="Mahowald M.A."/>
            <person name="Rey F.E."/>
            <person name="Seedorf H."/>
            <person name="Turnbaugh P.J."/>
            <person name="Fulton R.S."/>
            <person name="Wollam A."/>
            <person name="Shah N."/>
            <person name="Wang C."/>
            <person name="Magrini V."/>
            <person name="Wilson R.K."/>
            <person name="Cantarel B.L."/>
            <person name="Coutinho P.M."/>
            <person name="Henrissat B."/>
            <person name="Crock L.W."/>
            <person name="Russell A."/>
            <person name="Verberkmoes N.C."/>
            <person name="Hettich R.L."/>
            <person name="Gordon J.I."/>
        </authorList>
    </citation>
    <scope>NUCLEOTIDE SEQUENCE [LARGE SCALE GENOMIC DNA]</scope>
    <source>
        <strain evidence="3">ATCC 27750 / DSM 3376 / VPI C15-48 / C15-B4</strain>
    </source>
</reference>
<dbReference type="AlphaFoldDB" id="C4Z351"/>
<evidence type="ECO:0000256" key="1">
    <source>
        <dbReference type="SAM" id="Coils"/>
    </source>
</evidence>
<feature type="coiled-coil region" evidence="1">
    <location>
        <begin position="197"/>
        <end position="258"/>
    </location>
</feature>
<dbReference type="EMBL" id="CP001104">
    <property type="protein sequence ID" value="ACR72641.1"/>
    <property type="molecule type" value="Genomic_DNA"/>
</dbReference>
<keyword evidence="1" id="KW-0175">Coiled coil</keyword>
<proteinExistence type="predicted"/>
<dbReference type="STRING" id="515620.EUBELI_01650"/>
<evidence type="ECO:0000313" key="2">
    <source>
        <dbReference type="EMBL" id="ACR72641.1"/>
    </source>
</evidence>
<dbReference type="KEGG" id="eel:EUBELI_01650"/>
<name>C4Z351_LACE2</name>
<evidence type="ECO:0000313" key="3">
    <source>
        <dbReference type="Proteomes" id="UP000001476"/>
    </source>
</evidence>
<keyword evidence="3" id="KW-1185">Reference proteome</keyword>
<gene>
    <name evidence="2" type="ordered locus">EUBELI_01650</name>
</gene>
<dbReference type="Proteomes" id="UP000001476">
    <property type="component" value="Chromosome"/>
</dbReference>
<accession>C4Z351</accession>
<protein>
    <submittedName>
        <fullName evidence="2">Uncharacterized protein</fullName>
    </submittedName>
</protein>
<sequence>MPLGPFWKVARLRLTERLQKGEYMNINIQMRYGAYSEYSFRTTKTGKGDTGFEESMKPDNNIQYKSLGMGFLNVGDTGYGMRATQIINPDSEDTIVRVSIALGGNEFRDYDVNLSEIDPSNASAVEMFAYCQYADSTSEGSYKWGSWNALKHLTDDMAYSYNSLDEALTEKKNWNAALAGSGIELENEATGERYSVADLIEMLKQQYELTADDLEEKDWRDMSDKEWEKLLNSFDQNIDAIKDKIRKLKEVQNEAASKAAANAPAGQKANAASSAAQSAAANGFASDVKTEDEEWIEENSWTYDMKTENQTILHKAAIANEKAQDSLSKSQELMLTGDTTEGVSKTEGATESASCDDESGEKVWTVTAYTEQGIICKEFKDGVGTLLWQIDFKNPTDYNKVMDYLDNEKEEDILKYARDKEFWEKLIWG</sequence>
<organism evidence="2 3">
    <name type="scientific">Lachnospira eligens (strain ATCC 27750 / DSM 3376 / VPI C15-48 / C15-B4)</name>
    <name type="common">Eubacterium eligens</name>
    <dbReference type="NCBI Taxonomy" id="515620"/>
    <lineage>
        <taxon>Bacteria</taxon>
        <taxon>Bacillati</taxon>
        <taxon>Bacillota</taxon>
        <taxon>Clostridia</taxon>
        <taxon>Lachnospirales</taxon>
        <taxon>Lachnospiraceae</taxon>
        <taxon>Lachnospira</taxon>
    </lineage>
</organism>
<dbReference type="HOGENOM" id="CLU_638961_0_0_9"/>